<feature type="domain" description="Glycine-rich" evidence="2">
    <location>
        <begin position="23"/>
        <end position="252"/>
    </location>
</feature>
<keyword evidence="4" id="KW-1185">Reference proteome</keyword>
<dbReference type="Pfam" id="PF21722">
    <property type="entry name" value="Gly_rich_2"/>
    <property type="match status" value="1"/>
</dbReference>
<sequence>MLRRRTIGSKKLVFFQKRFYPAGYYTWTVPPGCRKVDVFLVGGGGAGHNGSGGGGGYTKTFKKDTSGWRDGDAISVAPGQSIPITVGKGGIGGYSEVAPNGGYSQFLNSSYRANGGNGAGNGYPGGNNAGAYTGGNGGSGGAGDNSDTAKAGSDGSNGIGSRNENGSLYPAGSLHGGGKGQRHTTRDFGEPTGKRNAGGGGSDRNINGGMGGESDYDKGCGTGKGNRKSGGYGGGGCGTYGNGGDGTVLIRYWAYKK</sequence>
<dbReference type="Proteomes" id="UP000594063">
    <property type="component" value="Segment"/>
</dbReference>
<evidence type="ECO:0000313" key="4">
    <source>
        <dbReference type="Proteomes" id="UP000594063"/>
    </source>
</evidence>
<feature type="region of interest" description="Disordered" evidence="1">
    <location>
        <begin position="217"/>
        <end position="236"/>
    </location>
</feature>
<dbReference type="GeneID" id="65129029"/>
<proteinExistence type="predicted"/>
<evidence type="ECO:0000259" key="2">
    <source>
        <dbReference type="Pfam" id="PF21722"/>
    </source>
</evidence>
<dbReference type="KEGG" id="vg:65129029"/>
<dbReference type="EMBL" id="MT774380">
    <property type="protein sequence ID" value="QOR58555.1"/>
    <property type="molecule type" value="Genomic_DNA"/>
</dbReference>
<evidence type="ECO:0000313" key="3">
    <source>
        <dbReference type="EMBL" id="QOR58555.1"/>
    </source>
</evidence>
<feature type="region of interest" description="Disordered" evidence="1">
    <location>
        <begin position="138"/>
        <end position="211"/>
    </location>
</feature>
<feature type="compositionally biased region" description="Polar residues" evidence="1">
    <location>
        <begin position="154"/>
        <end position="166"/>
    </location>
</feature>
<reference evidence="3 4" key="1">
    <citation type="submission" date="2020-07" db="EMBL/GenBank/DDBJ databases">
        <title>Taxonomic proposal: Crassvirales, a new order of highly abundant and diverse bacterial viruses.</title>
        <authorList>
            <person name="Shkoporov A.N."/>
            <person name="Stockdale S.R."/>
            <person name="Guerin E."/>
            <person name="Ross R.P."/>
            <person name="Hill C."/>
        </authorList>
    </citation>
    <scope>NUCLEOTIDE SEQUENCE [LARGE SCALE GENOMIC DNA]</scope>
</reference>
<dbReference type="RefSeq" id="YP_010110713.1">
    <property type="nucleotide sequence ID" value="NC_055873.1"/>
</dbReference>
<evidence type="ECO:0000256" key="1">
    <source>
        <dbReference type="SAM" id="MobiDB-lite"/>
    </source>
</evidence>
<organism evidence="3 4">
    <name type="scientific">uncultured phage cr1_1</name>
    <dbReference type="NCBI Taxonomy" id="2772064"/>
    <lineage>
        <taxon>Viruses</taxon>
        <taxon>Duplodnaviria</taxon>
        <taxon>Heunggongvirae</taxon>
        <taxon>Uroviricota</taxon>
        <taxon>Caudoviricetes</taxon>
        <taxon>Crassvirales</taxon>
        <taxon>Suoliviridae</taxon>
        <taxon>Boorivirinae</taxon>
        <taxon>Culoivirus</taxon>
        <taxon>Culoivirus americanus</taxon>
    </lineage>
</organism>
<feature type="compositionally biased region" description="Gly residues" evidence="1">
    <location>
        <begin position="220"/>
        <end position="236"/>
    </location>
</feature>
<name>A0A7M1RVW6_9CAUD</name>
<feature type="compositionally biased region" description="Gly residues" evidence="1">
    <location>
        <begin position="196"/>
        <end position="211"/>
    </location>
</feature>
<accession>A0A7M1RVW6</accession>
<feature type="compositionally biased region" description="Basic and acidic residues" evidence="1">
    <location>
        <begin position="184"/>
        <end position="193"/>
    </location>
</feature>
<dbReference type="InterPro" id="IPR049304">
    <property type="entry name" value="Gly_rich_dom"/>
</dbReference>
<protein>
    <recommendedName>
        <fullName evidence="2">Glycine-rich domain-containing protein</fullName>
    </recommendedName>
</protein>